<accession>A0ABU4JCZ4</accession>
<comment type="caution">
    <text evidence="3">The sequence shown here is derived from an EMBL/GenBank/DDBJ whole genome shotgun (WGS) entry which is preliminary data.</text>
</comment>
<proteinExistence type="predicted"/>
<gene>
    <name evidence="3" type="ORF">NG800_001290</name>
</gene>
<keyword evidence="1" id="KW-0732">Signal</keyword>
<feature type="signal peptide" evidence="1">
    <location>
        <begin position="1"/>
        <end position="18"/>
    </location>
</feature>
<evidence type="ECO:0000256" key="1">
    <source>
        <dbReference type="SAM" id="SignalP"/>
    </source>
</evidence>
<keyword evidence="4" id="KW-1185">Reference proteome</keyword>
<evidence type="ECO:0000259" key="2">
    <source>
        <dbReference type="Pfam" id="PF13590"/>
    </source>
</evidence>
<feature type="domain" description="DUF4136" evidence="2">
    <location>
        <begin position="24"/>
        <end position="173"/>
    </location>
</feature>
<feature type="chain" id="PRO_5046708052" evidence="1">
    <location>
        <begin position="19"/>
        <end position="177"/>
    </location>
</feature>
<reference evidence="3 4" key="1">
    <citation type="submission" date="2023-11" db="EMBL/GenBank/DDBJ databases">
        <title>First isolation, identification, and characterization of non-pathogenic Epilithonimonas ginsengisoli isolated from diseased farmed rainbow trout (Oncorhynchus mykiss) in Chile.</title>
        <authorList>
            <person name="Miranda C.D."/>
            <person name="Irgang R."/>
            <person name="Concha C."/>
            <person name="Rojas R."/>
            <person name="Avendano R."/>
        </authorList>
    </citation>
    <scope>NUCLEOTIDE SEQUENCE [LARGE SCALE GENOMIC DNA]</scope>
    <source>
        <strain evidence="3 4">FP99</strain>
    </source>
</reference>
<dbReference type="PROSITE" id="PS51257">
    <property type="entry name" value="PROKAR_LIPOPROTEIN"/>
    <property type="match status" value="1"/>
</dbReference>
<name>A0ABU4JCZ4_9FLAO</name>
<dbReference type="RefSeq" id="WP_063971021.1">
    <property type="nucleotide sequence ID" value="NZ_JAMXLT020000001.1"/>
</dbReference>
<dbReference type="EMBL" id="JAMXLT020000001">
    <property type="protein sequence ID" value="MDW8547524.1"/>
    <property type="molecule type" value="Genomic_DNA"/>
</dbReference>
<dbReference type="Pfam" id="PF13590">
    <property type="entry name" value="DUF4136"/>
    <property type="match status" value="1"/>
</dbReference>
<dbReference type="InterPro" id="IPR025411">
    <property type="entry name" value="DUF4136"/>
</dbReference>
<dbReference type="Gene3D" id="3.30.160.670">
    <property type="match status" value="1"/>
</dbReference>
<sequence length="177" mass="19538">MKKYFFILLAAVSLGVTSCSPFNVKSDYAATANFANYKTYLLRTDDLKLNDIDKDRVLNELSKQLQAKTLTSAQNPDLIINVKASHKKVQDIQTSYGGGFGWGRPWGWGGGFGMGNTWTNNYNSGTIVVDIVDAKTQKLVWQGIGSGLSVDSPKSKQRQIPEIVAEIMKNYPPQKGK</sequence>
<dbReference type="Proteomes" id="UP001204439">
    <property type="component" value="Unassembled WGS sequence"/>
</dbReference>
<evidence type="ECO:0000313" key="4">
    <source>
        <dbReference type="Proteomes" id="UP001204439"/>
    </source>
</evidence>
<evidence type="ECO:0000313" key="3">
    <source>
        <dbReference type="EMBL" id="MDW8547524.1"/>
    </source>
</evidence>
<organism evidence="3 4">
    <name type="scientific">Epilithonimonas ginsengisoli</name>
    <dbReference type="NCBI Taxonomy" id="1245592"/>
    <lineage>
        <taxon>Bacteria</taxon>
        <taxon>Pseudomonadati</taxon>
        <taxon>Bacteroidota</taxon>
        <taxon>Flavobacteriia</taxon>
        <taxon>Flavobacteriales</taxon>
        <taxon>Weeksellaceae</taxon>
        <taxon>Chryseobacterium group</taxon>
        <taxon>Epilithonimonas</taxon>
    </lineage>
</organism>
<protein>
    <submittedName>
        <fullName evidence="3">DUF4136 domain-containing protein</fullName>
    </submittedName>
</protein>